<sequence length="336" mass="37104">MNTAAVIKRILRQFRRDKRSAALMIAAPLLVLTLMWLVLDTDEAAVEIAAVGVPEHVVESIETEGMTVTVMEEHEAEEDLDRAEIDGMLQLEDGVPVLTLEGSDPNTSGAVRSKLQKQLSEQSSPIEWEYWNGSSELGLFDYVGPALIGFFVFFFVFIVGGVSFLRERTQGTLERLLASPIRRSEVVFGYLGGFGLFTIAQSVVIAAYSIYVLDVFMAGNFLYVLLVTILMALTALSLGTLVSAFAGNEFQMIQFIPLVIVPQVFFSGLFPTEGLAEWVQVVGNLMPLTYGAEALRDIMLRGASWESFQMEVFILIGFTALFTALNIIALKKHRPL</sequence>
<keyword evidence="3" id="KW-0813">Transport</keyword>
<dbReference type="EMBL" id="JAEKJY010000003">
    <property type="protein sequence ID" value="MBN8235968.1"/>
    <property type="molecule type" value="Genomic_DNA"/>
</dbReference>
<dbReference type="Proteomes" id="UP000663970">
    <property type="component" value="Unassembled WGS sequence"/>
</dbReference>
<keyword evidence="4" id="KW-1003">Cell membrane</keyword>
<keyword evidence="6 8" id="KW-1133">Transmembrane helix</keyword>
<evidence type="ECO:0000256" key="1">
    <source>
        <dbReference type="ARBA" id="ARBA00004651"/>
    </source>
</evidence>
<feature type="transmembrane region" description="Helical" evidence="8">
    <location>
        <begin position="142"/>
        <end position="165"/>
    </location>
</feature>
<evidence type="ECO:0000313" key="11">
    <source>
        <dbReference type="Proteomes" id="UP000663970"/>
    </source>
</evidence>
<name>A0ABS3DXC6_9BACI</name>
<dbReference type="PANTHER" id="PTHR30294:SF38">
    <property type="entry name" value="TRANSPORT PERMEASE PROTEIN"/>
    <property type="match status" value="1"/>
</dbReference>
<comment type="subcellular location">
    <subcellularLocation>
        <location evidence="1">Cell membrane</location>
        <topology evidence="1">Multi-pass membrane protein</topology>
    </subcellularLocation>
</comment>
<keyword evidence="7 8" id="KW-0472">Membrane</keyword>
<organism evidence="10 11">
    <name type="scientific">Halobacillus kuroshimensis</name>
    <dbReference type="NCBI Taxonomy" id="302481"/>
    <lineage>
        <taxon>Bacteria</taxon>
        <taxon>Bacillati</taxon>
        <taxon>Bacillota</taxon>
        <taxon>Bacilli</taxon>
        <taxon>Bacillales</taxon>
        <taxon>Bacillaceae</taxon>
        <taxon>Halobacillus</taxon>
    </lineage>
</organism>
<accession>A0ABS3DXC6</accession>
<reference evidence="10 11" key="1">
    <citation type="submission" date="2020-12" db="EMBL/GenBank/DDBJ databases">
        <title>Oil enriched cultivation method for isolating marine PHA-producing bacteria.</title>
        <authorList>
            <person name="Zheng W."/>
            <person name="Yu S."/>
            <person name="Huang Y."/>
        </authorList>
    </citation>
    <scope>NUCLEOTIDE SEQUENCE [LARGE SCALE GENOMIC DNA]</scope>
    <source>
        <strain evidence="10 11">SY-2-6</strain>
    </source>
</reference>
<gene>
    <name evidence="10" type="ORF">JF544_11945</name>
</gene>
<dbReference type="PANTHER" id="PTHR30294">
    <property type="entry name" value="MEMBRANE COMPONENT OF ABC TRANSPORTER YHHJ-RELATED"/>
    <property type="match status" value="1"/>
</dbReference>
<comment type="similarity">
    <text evidence="2">Belongs to the ABC-2 integral membrane protein family.</text>
</comment>
<evidence type="ECO:0000256" key="4">
    <source>
        <dbReference type="ARBA" id="ARBA00022475"/>
    </source>
</evidence>
<evidence type="ECO:0000256" key="3">
    <source>
        <dbReference type="ARBA" id="ARBA00022448"/>
    </source>
</evidence>
<dbReference type="PROSITE" id="PS51012">
    <property type="entry name" value="ABC_TM2"/>
    <property type="match status" value="1"/>
</dbReference>
<evidence type="ECO:0000256" key="2">
    <source>
        <dbReference type="ARBA" id="ARBA00007783"/>
    </source>
</evidence>
<evidence type="ECO:0000256" key="6">
    <source>
        <dbReference type="ARBA" id="ARBA00022989"/>
    </source>
</evidence>
<evidence type="ECO:0000259" key="9">
    <source>
        <dbReference type="PROSITE" id="PS51012"/>
    </source>
</evidence>
<feature type="transmembrane region" description="Helical" evidence="8">
    <location>
        <begin position="312"/>
        <end position="330"/>
    </location>
</feature>
<keyword evidence="5 8" id="KW-0812">Transmembrane</keyword>
<feature type="transmembrane region" description="Helical" evidence="8">
    <location>
        <begin position="186"/>
        <end position="211"/>
    </location>
</feature>
<evidence type="ECO:0000256" key="7">
    <source>
        <dbReference type="ARBA" id="ARBA00023136"/>
    </source>
</evidence>
<dbReference type="InterPro" id="IPR047817">
    <property type="entry name" value="ABC2_TM_bact-type"/>
</dbReference>
<comment type="caution">
    <text evidence="10">The sequence shown here is derived from an EMBL/GenBank/DDBJ whole genome shotgun (WGS) entry which is preliminary data.</text>
</comment>
<keyword evidence="11" id="KW-1185">Reference proteome</keyword>
<feature type="domain" description="ABC transmembrane type-2" evidence="9">
    <location>
        <begin position="108"/>
        <end position="333"/>
    </location>
</feature>
<evidence type="ECO:0000313" key="10">
    <source>
        <dbReference type="EMBL" id="MBN8235968.1"/>
    </source>
</evidence>
<dbReference type="Pfam" id="PF12698">
    <property type="entry name" value="ABC2_membrane_3"/>
    <property type="match status" value="1"/>
</dbReference>
<dbReference type="InterPro" id="IPR013525">
    <property type="entry name" value="ABC2_TM"/>
</dbReference>
<feature type="transmembrane region" description="Helical" evidence="8">
    <location>
        <begin position="21"/>
        <end position="39"/>
    </location>
</feature>
<evidence type="ECO:0000256" key="5">
    <source>
        <dbReference type="ARBA" id="ARBA00022692"/>
    </source>
</evidence>
<evidence type="ECO:0000256" key="8">
    <source>
        <dbReference type="SAM" id="Phobius"/>
    </source>
</evidence>
<feature type="transmembrane region" description="Helical" evidence="8">
    <location>
        <begin position="252"/>
        <end position="270"/>
    </location>
</feature>
<dbReference type="InterPro" id="IPR051449">
    <property type="entry name" value="ABC-2_transporter_component"/>
</dbReference>
<proteinExistence type="inferred from homology"/>
<feature type="transmembrane region" description="Helical" evidence="8">
    <location>
        <begin position="223"/>
        <end position="245"/>
    </location>
</feature>
<protein>
    <submittedName>
        <fullName evidence="10">ABC transporter permease</fullName>
    </submittedName>
</protein>
<dbReference type="RefSeq" id="WP_206934174.1">
    <property type="nucleotide sequence ID" value="NZ_JAEKJY010000003.1"/>
</dbReference>